<dbReference type="Proteomes" id="UP001516023">
    <property type="component" value="Unassembled WGS sequence"/>
</dbReference>
<feature type="chain" id="PRO_5044825201" evidence="1">
    <location>
        <begin position="23"/>
        <end position="192"/>
    </location>
</feature>
<sequence length="192" mass="20848">MMRTPLLVALLAFCSLSRSSTGSITFPINATLVACPTDLSTPTQLASFSGGSLLVSPTSQEGDLCILSRVNRNDTSKKVYIPMARSYDGNDWHRVEGRYVSFVTAQCGEAAIDGVGFSAGDYLCEIAVPQLDSGNLGYFLTKWDAGSASNRRKAARFLERATWGPRHVHDSLVIMVRLLLQPFPVKSLTLSL</sequence>
<proteinExistence type="predicted"/>
<dbReference type="AlphaFoldDB" id="A0ABD3Q0F0"/>
<feature type="signal peptide" evidence="1">
    <location>
        <begin position="1"/>
        <end position="22"/>
    </location>
</feature>
<comment type="caution">
    <text evidence="2">The sequence shown here is derived from an EMBL/GenBank/DDBJ whole genome shotgun (WGS) entry which is preliminary data.</text>
</comment>
<organism evidence="2 3">
    <name type="scientific">Cyclotella cryptica</name>
    <dbReference type="NCBI Taxonomy" id="29204"/>
    <lineage>
        <taxon>Eukaryota</taxon>
        <taxon>Sar</taxon>
        <taxon>Stramenopiles</taxon>
        <taxon>Ochrophyta</taxon>
        <taxon>Bacillariophyta</taxon>
        <taxon>Coscinodiscophyceae</taxon>
        <taxon>Thalassiosirophycidae</taxon>
        <taxon>Stephanodiscales</taxon>
        <taxon>Stephanodiscaceae</taxon>
        <taxon>Cyclotella</taxon>
    </lineage>
</organism>
<evidence type="ECO:0000256" key="1">
    <source>
        <dbReference type="SAM" id="SignalP"/>
    </source>
</evidence>
<dbReference type="PROSITE" id="PS51257">
    <property type="entry name" value="PROKAR_LIPOPROTEIN"/>
    <property type="match status" value="1"/>
</dbReference>
<protein>
    <submittedName>
        <fullName evidence="2">Uncharacterized protein</fullName>
    </submittedName>
</protein>
<reference evidence="2 3" key="1">
    <citation type="journal article" date="2020" name="G3 (Bethesda)">
        <title>Improved Reference Genome for Cyclotella cryptica CCMP332, a Model for Cell Wall Morphogenesis, Salinity Adaptation, and Lipid Production in Diatoms (Bacillariophyta).</title>
        <authorList>
            <person name="Roberts W.R."/>
            <person name="Downey K.M."/>
            <person name="Ruck E.C."/>
            <person name="Traller J.C."/>
            <person name="Alverson A.J."/>
        </authorList>
    </citation>
    <scope>NUCLEOTIDE SEQUENCE [LARGE SCALE GENOMIC DNA]</scope>
    <source>
        <strain evidence="2 3">CCMP332</strain>
    </source>
</reference>
<gene>
    <name evidence="2" type="ORF">HJC23_002117</name>
</gene>
<name>A0ABD3Q0F0_9STRA</name>
<keyword evidence="1" id="KW-0732">Signal</keyword>
<dbReference type="EMBL" id="JABMIG020000086">
    <property type="protein sequence ID" value="KAL3793870.1"/>
    <property type="molecule type" value="Genomic_DNA"/>
</dbReference>
<evidence type="ECO:0000313" key="3">
    <source>
        <dbReference type="Proteomes" id="UP001516023"/>
    </source>
</evidence>
<keyword evidence="3" id="KW-1185">Reference proteome</keyword>
<evidence type="ECO:0000313" key="2">
    <source>
        <dbReference type="EMBL" id="KAL3793870.1"/>
    </source>
</evidence>
<accession>A0ABD3Q0F0</accession>